<gene>
    <name evidence="1" type="ORF">OFLC_LOCUS16069</name>
</gene>
<name>A0A183I8K7_9BILA</name>
<evidence type="ECO:0000313" key="2">
    <source>
        <dbReference type="Proteomes" id="UP000267606"/>
    </source>
</evidence>
<accession>A0A183I8K7</accession>
<evidence type="ECO:0000313" key="3">
    <source>
        <dbReference type="WBParaSite" id="OFLC_0001608201-mRNA-1"/>
    </source>
</evidence>
<protein>
    <submittedName>
        <fullName evidence="1 3">Uncharacterized protein</fullName>
    </submittedName>
</protein>
<keyword evidence="2" id="KW-1185">Reference proteome</keyword>
<organism evidence="3">
    <name type="scientific">Onchocerca flexuosa</name>
    <dbReference type="NCBI Taxonomy" id="387005"/>
    <lineage>
        <taxon>Eukaryota</taxon>
        <taxon>Metazoa</taxon>
        <taxon>Ecdysozoa</taxon>
        <taxon>Nematoda</taxon>
        <taxon>Chromadorea</taxon>
        <taxon>Rhabditida</taxon>
        <taxon>Spirurina</taxon>
        <taxon>Spiruromorpha</taxon>
        <taxon>Filarioidea</taxon>
        <taxon>Onchocercidae</taxon>
        <taxon>Onchocerca</taxon>
    </lineage>
</organism>
<dbReference type="AlphaFoldDB" id="A0A183I8K7"/>
<dbReference type="Proteomes" id="UP000267606">
    <property type="component" value="Unassembled WGS sequence"/>
</dbReference>
<reference evidence="3" key="1">
    <citation type="submission" date="2016-06" db="UniProtKB">
        <authorList>
            <consortium name="WormBaseParasite"/>
        </authorList>
    </citation>
    <scope>IDENTIFICATION</scope>
</reference>
<dbReference type="EMBL" id="UZAJ01043913">
    <property type="protein sequence ID" value="VDP26759.1"/>
    <property type="molecule type" value="Genomic_DNA"/>
</dbReference>
<sequence>MDNVINGAILDNFANLLSNVHQFPLVKTVSVSVHRIPYPKITFAYHLGHVLLDKFLFLKAA</sequence>
<evidence type="ECO:0000313" key="1">
    <source>
        <dbReference type="EMBL" id="VDP26759.1"/>
    </source>
</evidence>
<proteinExistence type="predicted"/>
<reference evidence="1 2" key="2">
    <citation type="submission" date="2018-11" db="EMBL/GenBank/DDBJ databases">
        <authorList>
            <consortium name="Pathogen Informatics"/>
        </authorList>
    </citation>
    <scope>NUCLEOTIDE SEQUENCE [LARGE SCALE GENOMIC DNA]</scope>
</reference>
<dbReference type="WBParaSite" id="OFLC_0001608201-mRNA-1">
    <property type="protein sequence ID" value="OFLC_0001608201-mRNA-1"/>
    <property type="gene ID" value="OFLC_0001608201"/>
</dbReference>